<keyword evidence="3 12" id="KW-0813">Transport</keyword>
<evidence type="ECO:0000256" key="9">
    <source>
        <dbReference type="ARBA" id="ARBA00022989"/>
    </source>
</evidence>
<feature type="transmembrane region" description="Helical" evidence="12">
    <location>
        <begin position="290"/>
        <end position="322"/>
    </location>
</feature>
<dbReference type="GO" id="GO:0005886">
    <property type="term" value="C:plasma membrane"/>
    <property type="evidence" value="ECO:0007669"/>
    <property type="project" value="UniProtKB-SubCell"/>
</dbReference>
<keyword evidence="9 12" id="KW-1133">Transmembrane helix</keyword>
<proteinExistence type="inferred from homology"/>
<keyword evidence="6 12" id="KW-0812">Transmembrane</keyword>
<evidence type="ECO:0000256" key="11">
    <source>
        <dbReference type="ARBA" id="ARBA00023136"/>
    </source>
</evidence>
<dbReference type="InterPro" id="IPR003855">
    <property type="entry name" value="K+_transporter"/>
</dbReference>
<dbReference type="Pfam" id="PF02705">
    <property type="entry name" value="K_trans"/>
    <property type="match status" value="1"/>
</dbReference>
<gene>
    <name evidence="15" type="primary">trkD</name>
    <name evidence="12" type="synonym">kup</name>
    <name evidence="15" type="ORF">DQK91_15260</name>
</gene>
<feature type="transmembrane region" description="Helical" evidence="12">
    <location>
        <begin position="105"/>
        <end position="125"/>
    </location>
</feature>
<organism evidence="15 16">
    <name type="scientific">Oceanidesulfovibrio marinus</name>
    <dbReference type="NCBI Taxonomy" id="370038"/>
    <lineage>
        <taxon>Bacteria</taxon>
        <taxon>Pseudomonadati</taxon>
        <taxon>Thermodesulfobacteriota</taxon>
        <taxon>Desulfovibrionia</taxon>
        <taxon>Desulfovibrionales</taxon>
        <taxon>Desulfovibrionaceae</taxon>
        <taxon>Oceanidesulfovibrio</taxon>
    </lineage>
</organism>
<evidence type="ECO:0000313" key="16">
    <source>
        <dbReference type="Proteomes" id="UP000434052"/>
    </source>
</evidence>
<feature type="domain" description="K+ potassium transporter C-terminal" evidence="14">
    <location>
        <begin position="481"/>
        <end position="628"/>
    </location>
</feature>
<dbReference type="InterPro" id="IPR023051">
    <property type="entry name" value="Kup"/>
</dbReference>
<feature type="transmembrane region" description="Helical" evidence="12">
    <location>
        <begin position="369"/>
        <end position="391"/>
    </location>
</feature>
<dbReference type="InterPro" id="IPR053951">
    <property type="entry name" value="K_trans_N"/>
</dbReference>
<evidence type="ECO:0000259" key="14">
    <source>
        <dbReference type="Pfam" id="PF22776"/>
    </source>
</evidence>
<evidence type="ECO:0000256" key="6">
    <source>
        <dbReference type="ARBA" id="ARBA00022692"/>
    </source>
</evidence>
<keyword evidence="10 12" id="KW-0406">Ion transport</keyword>
<comment type="subcellular location">
    <subcellularLocation>
        <location evidence="12">Cell membrane</location>
        <topology evidence="12">Multi-pass membrane protein</topology>
    </subcellularLocation>
    <subcellularLocation>
        <location evidence="1">Membrane</location>
        <topology evidence="1">Multi-pass membrane protein</topology>
    </subcellularLocation>
</comment>
<keyword evidence="4 12" id="KW-1003">Cell membrane</keyword>
<accession>A0A6P1ZFR9</accession>
<feature type="transmembrane region" description="Helical" evidence="12">
    <location>
        <begin position="218"/>
        <end position="239"/>
    </location>
</feature>
<keyword evidence="8 12" id="KW-0630">Potassium</keyword>
<feature type="transmembrane region" description="Helical" evidence="12">
    <location>
        <begin position="343"/>
        <end position="363"/>
    </location>
</feature>
<evidence type="ECO:0000256" key="3">
    <source>
        <dbReference type="ARBA" id="ARBA00022448"/>
    </source>
</evidence>
<sequence length="628" mass="68537">MQQPHDTPTLGKRAALSIAALGVVFGDIGTSPLYAIRECFHGEYGIAVTESNVLGVLSLVFWALLLVVTIKYLVFIMRADNDGEGGVLALTALAKPKQVRMGTPSWVLVAFGLFAACLLYGDGMITPAISVLSAVEGLGHIEPVFAPYVIHVTLGILVGLFLLQRHGTAKVGTLFGPIILVWFCVLAALGLPQIIGNPKVLSALLPWHGIEFLVENRAHGFVVLGAVFLVVTGAEAIYADMGHFGSSPIRLTWFAVAFPALTLNYFGQGAHLMANPQDAFHPFYAIVPHWALIPLVILATMATIIASQAVITGAFSLTSQAINLGYLPRLRVTHTSSTHIGQIYVAPVNWLLMICTVGLVLGFRSSSKLAAAYGVAVTATMLITSILFFVVARKRWNWSLPAAGALTVLFLMVDSSFFVSNMTKIFHGAWFPLLIGGVFFIVMITWEEGREILGAKIQELTESLSAFMDQVLADKPQRVEGQAFFLTGSYDRVPMAMVQNMRHNKIVHSEVYFLHIRIEEIPRVPNMEKIELERFGSGIYRIIAHFGFMEEPKIATILELCKGLGIEADLETASFFLGREKLILGDKPGMGRLRAHLFLFLSHNAMDAAGFFDIPSEQVIEVGAQLEL</sequence>
<dbReference type="Pfam" id="PF22776">
    <property type="entry name" value="K_trans_C"/>
    <property type="match status" value="1"/>
</dbReference>
<feature type="transmembrane region" description="Helical" evidence="12">
    <location>
        <begin position="251"/>
        <end position="270"/>
    </location>
</feature>
<dbReference type="InterPro" id="IPR053952">
    <property type="entry name" value="K_trans_C"/>
</dbReference>
<comment type="catalytic activity">
    <reaction evidence="12">
        <text>K(+)(in) + H(+)(in) = K(+)(out) + H(+)(out)</text>
        <dbReference type="Rhea" id="RHEA:28490"/>
        <dbReference type="ChEBI" id="CHEBI:15378"/>
        <dbReference type="ChEBI" id="CHEBI:29103"/>
    </reaction>
</comment>
<dbReference type="EMBL" id="QMIF01000011">
    <property type="protein sequence ID" value="TVM32239.1"/>
    <property type="molecule type" value="Genomic_DNA"/>
</dbReference>
<keyword evidence="5 12" id="KW-0633">Potassium transport</keyword>
<feature type="domain" description="K+ potassium transporter integral membrane" evidence="13">
    <location>
        <begin position="17"/>
        <end position="469"/>
    </location>
</feature>
<evidence type="ECO:0000256" key="7">
    <source>
        <dbReference type="ARBA" id="ARBA00022847"/>
    </source>
</evidence>
<feature type="transmembrane region" description="Helical" evidence="12">
    <location>
        <begin position="51"/>
        <end position="74"/>
    </location>
</feature>
<dbReference type="GO" id="GO:0015079">
    <property type="term" value="F:potassium ion transmembrane transporter activity"/>
    <property type="evidence" value="ECO:0007669"/>
    <property type="project" value="UniProtKB-UniRule"/>
</dbReference>
<feature type="transmembrane region" description="Helical" evidence="12">
    <location>
        <begin position="425"/>
        <end position="446"/>
    </location>
</feature>
<keyword evidence="11 12" id="KW-0472">Membrane</keyword>
<evidence type="ECO:0000256" key="2">
    <source>
        <dbReference type="ARBA" id="ARBA00007019"/>
    </source>
</evidence>
<evidence type="ECO:0000259" key="13">
    <source>
        <dbReference type="Pfam" id="PF02705"/>
    </source>
</evidence>
<keyword evidence="7 12" id="KW-0769">Symport</keyword>
<protein>
    <recommendedName>
        <fullName evidence="12">Probable potassium transport system protein Kup</fullName>
    </recommendedName>
</protein>
<name>A0A6P1ZFR9_9BACT</name>
<evidence type="ECO:0000256" key="8">
    <source>
        <dbReference type="ARBA" id="ARBA00022958"/>
    </source>
</evidence>
<feature type="transmembrane region" description="Helical" evidence="12">
    <location>
        <begin position="398"/>
        <end position="419"/>
    </location>
</feature>
<feature type="transmembrane region" description="Helical" evidence="12">
    <location>
        <begin position="145"/>
        <end position="163"/>
    </location>
</feature>
<evidence type="ECO:0000256" key="1">
    <source>
        <dbReference type="ARBA" id="ARBA00004141"/>
    </source>
</evidence>
<dbReference type="GO" id="GO:0015293">
    <property type="term" value="F:symporter activity"/>
    <property type="evidence" value="ECO:0007669"/>
    <property type="project" value="UniProtKB-UniRule"/>
</dbReference>
<evidence type="ECO:0000256" key="10">
    <source>
        <dbReference type="ARBA" id="ARBA00023065"/>
    </source>
</evidence>
<evidence type="ECO:0000256" key="5">
    <source>
        <dbReference type="ARBA" id="ARBA00022538"/>
    </source>
</evidence>
<dbReference type="HAMAP" id="MF_01522">
    <property type="entry name" value="Kup"/>
    <property type="match status" value="1"/>
</dbReference>
<dbReference type="AlphaFoldDB" id="A0A6P1ZFR9"/>
<dbReference type="PANTHER" id="PTHR30540:SF79">
    <property type="entry name" value="LOW AFFINITY POTASSIUM TRANSPORT SYSTEM PROTEIN KUP"/>
    <property type="match status" value="1"/>
</dbReference>
<feature type="transmembrane region" description="Helical" evidence="12">
    <location>
        <begin position="175"/>
        <end position="195"/>
    </location>
</feature>
<evidence type="ECO:0000256" key="4">
    <source>
        <dbReference type="ARBA" id="ARBA00022475"/>
    </source>
</evidence>
<comment type="caution">
    <text evidence="15">The sequence shown here is derived from an EMBL/GenBank/DDBJ whole genome shotgun (WGS) entry which is preliminary data.</text>
</comment>
<dbReference type="PANTHER" id="PTHR30540">
    <property type="entry name" value="OSMOTIC STRESS POTASSIUM TRANSPORTER"/>
    <property type="match status" value="1"/>
</dbReference>
<evidence type="ECO:0000313" key="15">
    <source>
        <dbReference type="EMBL" id="TVM32239.1"/>
    </source>
</evidence>
<reference evidence="15 16" key="1">
    <citation type="submission" date="2018-06" db="EMBL/GenBank/DDBJ databases">
        <title>Complete genome of Desulfovibrio marinus P48SEP.</title>
        <authorList>
            <person name="Crispim J.S."/>
            <person name="Vidigal P.M.P."/>
            <person name="Silva L.C.F."/>
            <person name="Araujo L.C."/>
            <person name="Laguardia C.N."/>
            <person name="Dias R.S."/>
            <person name="Sousa M.P."/>
            <person name="Paula S.O."/>
            <person name="Silva C."/>
        </authorList>
    </citation>
    <scope>NUCLEOTIDE SEQUENCE [LARGE SCALE GENOMIC DNA]</scope>
    <source>
        <strain evidence="15 16">P48SEP</strain>
    </source>
</reference>
<comment type="similarity">
    <text evidence="2 12">Belongs to the HAK/KUP transporter (TC 2.A.72) family.</text>
</comment>
<dbReference type="RefSeq" id="WP_144306252.1">
    <property type="nucleotide sequence ID" value="NZ_QMIF01000011.1"/>
</dbReference>
<dbReference type="OrthoDB" id="9805577at2"/>
<comment type="function">
    <text evidence="12">Transport of potassium into the cell. Likely operates as a K(+):H(+) symporter.</text>
</comment>
<evidence type="ECO:0000256" key="12">
    <source>
        <dbReference type="HAMAP-Rule" id="MF_01522"/>
    </source>
</evidence>
<dbReference type="Proteomes" id="UP000434052">
    <property type="component" value="Unassembled WGS sequence"/>
</dbReference>